<dbReference type="Proteomes" id="UP001059380">
    <property type="component" value="Chromosome"/>
</dbReference>
<name>A0A9J7BJW8_9BACT</name>
<keyword evidence="3" id="KW-0046">Antibiotic resistance</keyword>
<evidence type="ECO:0000256" key="3">
    <source>
        <dbReference type="ARBA" id="ARBA00023251"/>
    </source>
</evidence>
<dbReference type="AlphaFoldDB" id="A0A9J7BJW8"/>
<comment type="similarity">
    <text evidence="1">Belongs to the bleomycin resistance protein family.</text>
</comment>
<keyword evidence="6" id="KW-1185">Reference proteome</keyword>
<evidence type="ECO:0000256" key="2">
    <source>
        <dbReference type="ARBA" id="ARBA00021572"/>
    </source>
</evidence>
<evidence type="ECO:0000259" key="4">
    <source>
        <dbReference type="PROSITE" id="PS51819"/>
    </source>
</evidence>
<feature type="domain" description="VOC" evidence="4">
    <location>
        <begin position="4"/>
        <end position="118"/>
    </location>
</feature>
<evidence type="ECO:0000313" key="6">
    <source>
        <dbReference type="Proteomes" id="UP001059380"/>
    </source>
</evidence>
<dbReference type="PROSITE" id="PS51819">
    <property type="entry name" value="VOC"/>
    <property type="match status" value="1"/>
</dbReference>
<dbReference type="Pfam" id="PF19581">
    <property type="entry name" value="Glyoxalase_7"/>
    <property type="match status" value="1"/>
</dbReference>
<dbReference type="InterPro" id="IPR029068">
    <property type="entry name" value="Glyas_Bleomycin-R_OHBP_Dase"/>
</dbReference>
<protein>
    <recommendedName>
        <fullName evidence="2">Bleomycin resistance protein</fullName>
    </recommendedName>
</protein>
<dbReference type="GO" id="GO:0046677">
    <property type="term" value="P:response to antibiotic"/>
    <property type="evidence" value="ECO:0007669"/>
    <property type="project" value="UniProtKB-KW"/>
</dbReference>
<dbReference type="Gene3D" id="3.10.180.10">
    <property type="entry name" value="2,3-Dihydroxybiphenyl 1,2-Dioxygenase, domain 1"/>
    <property type="match status" value="1"/>
</dbReference>
<dbReference type="RefSeq" id="WP_260792114.1">
    <property type="nucleotide sequence ID" value="NZ_CP093313.1"/>
</dbReference>
<organism evidence="5 6">
    <name type="scientific">Occallatibacter riparius</name>
    <dbReference type="NCBI Taxonomy" id="1002689"/>
    <lineage>
        <taxon>Bacteria</taxon>
        <taxon>Pseudomonadati</taxon>
        <taxon>Acidobacteriota</taxon>
        <taxon>Terriglobia</taxon>
        <taxon>Terriglobales</taxon>
        <taxon>Acidobacteriaceae</taxon>
        <taxon>Occallatibacter</taxon>
    </lineage>
</organism>
<dbReference type="KEGG" id="orp:MOP44_20020"/>
<dbReference type="InterPro" id="IPR037523">
    <property type="entry name" value="VOC_core"/>
</dbReference>
<proteinExistence type="inferred from homology"/>
<sequence length="120" mass="13834">MSLEACHPALGIFDVVLATSFYLQWLRFQLDWEHRPENGGPSIMEVSRDLAVLHLTEHYGADHRVHVFIGIDDLEELHQEISERPNHNMRPGIETAAWREEFMSVIDPFGNRLALIQQSS</sequence>
<evidence type="ECO:0000313" key="5">
    <source>
        <dbReference type="EMBL" id="UWZ82843.1"/>
    </source>
</evidence>
<dbReference type="InterPro" id="IPR000335">
    <property type="entry name" value="Bleomycin-R"/>
</dbReference>
<gene>
    <name evidence="5" type="ORF">MOP44_20020</name>
</gene>
<accession>A0A9J7BJW8</accession>
<evidence type="ECO:0000256" key="1">
    <source>
        <dbReference type="ARBA" id="ARBA00011051"/>
    </source>
</evidence>
<dbReference type="SUPFAM" id="SSF54593">
    <property type="entry name" value="Glyoxalase/Bleomycin resistance protein/Dihydroxybiphenyl dioxygenase"/>
    <property type="match status" value="1"/>
</dbReference>
<dbReference type="EMBL" id="CP093313">
    <property type="protein sequence ID" value="UWZ82843.1"/>
    <property type="molecule type" value="Genomic_DNA"/>
</dbReference>
<reference evidence="5" key="1">
    <citation type="submission" date="2021-04" db="EMBL/GenBank/DDBJ databases">
        <title>Phylogenetic analysis of Acidobacteriaceae.</title>
        <authorList>
            <person name="Qiu L."/>
            <person name="Zhang Q."/>
        </authorList>
    </citation>
    <scope>NUCLEOTIDE SEQUENCE</scope>
    <source>
        <strain evidence="5">DSM 25168</strain>
    </source>
</reference>